<feature type="transmembrane region" description="Helical" evidence="8">
    <location>
        <begin position="231"/>
        <end position="254"/>
    </location>
</feature>
<accession>A0ABX8V041</accession>
<feature type="domain" description="ABC transmembrane type-1" evidence="9">
    <location>
        <begin position="65"/>
        <end position="251"/>
    </location>
</feature>
<dbReference type="PROSITE" id="PS50928">
    <property type="entry name" value="ABC_TM1"/>
    <property type="match status" value="1"/>
</dbReference>
<gene>
    <name evidence="10" type="ORF">RHABOEDO_000771</name>
</gene>
<dbReference type="CDD" id="cd06261">
    <property type="entry name" value="TM_PBP2"/>
    <property type="match status" value="1"/>
</dbReference>
<proteinExistence type="inferred from homology"/>
<keyword evidence="5 8" id="KW-0812">Transmembrane</keyword>
<organism evidence="10 11">
    <name type="scientific">Candidatus Rhabdochlamydia oedothoracis</name>
    <dbReference type="NCBI Taxonomy" id="2720720"/>
    <lineage>
        <taxon>Bacteria</taxon>
        <taxon>Pseudomonadati</taxon>
        <taxon>Chlamydiota</taxon>
        <taxon>Chlamydiia</taxon>
        <taxon>Parachlamydiales</taxon>
        <taxon>Candidatus Rhabdochlamydiaceae</taxon>
        <taxon>Candidatus Rhabdochlamydia</taxon>
    </lineage>
</organism>
<dbReference type="PANTHER" id="PTHR43848:SF2">
    <property type="entry name" value="PUTRESCINE TRANSPORT SYSTEM PERMEASE PROTEIN POTI"/>
    <property type="match status" value="1"/>
</dbReference>
<keyword evidence="7 8" id="KW-0472">Membrane</keyword>
<dbReference type="RefSeq" id="WP_215216607.1">
    <property type="nucleotide sequence ID" value="NZ_CP075587.1"/>
</dbReference>
<evidence type="ECO:0000256" key="3">
    <source>
        <dbReference type="ARBA" id="ARBA00022448"/>
    </source>
</evidence>
<evidence type="ECO:0000256" key="4">
    <source>
        <dbReference type="ARBA" id="ARBA00022475"/>
    </source>
</evidence>
<feature type="transmembrane region" description="Helical" evidence="8">
    <location>
        <begin position="102"/>
        <end position="125"/>
    </location>
</feature>
<evidence type="ECO:0000256" key="5">
    <source>
        <dbReference type="ARBA" id="ARBA00022692"/>
    </source>
</evidence>
<feature type="transmembrane region" description="Helical" evidence="8">
    <location>
        <begin position="12"/>
        <end position="35"/>
    </location>
</feature>
<reference evidence="10 11" key="1">
    <citation type="journal article" date="2022" name="bioRxiv">
        <title>Ecology and evolution of chlamydial symbionts of arthropods.</title>
        <authorList>
            <person name="Halter T."/>
            <person name="Koestlbacher S."/>
            <person name="Collingro A."/>
            <person name="Sixt B.S."/>
            <person name="Toenshoff E.R."/>
            <person name="Hendrickx F."/>
            <person name="Kostanjsek R."/>
            <person name="Horn M."/>
        </authorList>
    </citation>
    <scope>NUCLEOTIDE SEQUENCE [LARGE SCALE GENOMIC DNA]</scope>
    <source>
        <strain evidence="10">W744xW776</strain>
    </source>
</reference>
<dbReference type="InterPro" id="IPR035906">
    <property type="entry name" value="MetI-like_sf"/>
</dbReference>
<dbReference type="PANTHER" id="PTHR43848">
    <property type="entry name" value="PUTRESCINE TRANSPORT SYSTEM PERMEASE PROTEIN POTI"/>
    <property type="match status" value="1"/>
</dbReference>
<evidence type="ECO:0000256" key="2">
    <source>
        <dbReference type="ARBA" id="ARBA00007069"/>
    </source>
</evidence>
<sequence>MKQKNSLAKVISLLSIAAVYLFLYVPLAVLLIFSFNTASFPSPWEGFTWNWYVELFQSEHLWQSFLNSLIVAFSATLLSLLMGIFLIFYCSQGGRIRTFLTLFYGNLIIPETVLAIGLLGFFTIIKVSLGIDTLIVAHTVLGLGFVIPIVYARFLELDDRMTEASLVLGATPIQTFLRVILPLLRPSLIATGLLVFILSFDDFILSYFCVGSNSQTLSLYILSMLRSGISPVVNALSAILLTLSSFLVFLFFSIKSRTKIF</sequence>
<feature type="transmembrane region" description="Helical" evidence="8">
    <location>
        <begin position="131"/>
        <end position="152"/>
    </location>
</feature>
<keyword evidence="11" id="KW-1185">Reference proteome</keyword>
<dbReference type="InterPro" id="IPR051789">
    <property type="entry name" value="Bact_Polyamine_Transport"/>
</dbReference>
<evidence type="ECO:0000313" key="10">
    <source>
        <dbReference type="EMBL" id="QYF48584.1"/>
    </source>
</evidence>
<evidence type="ECO:0000256" key="6">
    <source>
        <dbReference type="ARBA" id="ARBA00022989"/>
    </source>
</evidence>
<evidence type="ECO:0000313" key="11">
    <source>
        <dbReference type="Proteomes" id="UP000826014"/>
    </source>
</evidence>
<dbReference type="SUPFAM" id="SSF161098">
    <property type="entry name" value="MetI-like"/>
    <property type="match status" value="1"/>
</dbReference>
<protein>
    <submittedName>
        <fullName evidence="10">Inner membrane ABC transporter permease protein YdcV</fullName>
    </submittedName>
</protein>
<feature type="transmembrane region" description="Helical" evidence="8">
    <location>
        <begin position="65"/>
        <end position="90"/>
    </location>
</feature>
<keyword evidence="6 8" id="KW-1133">Transmembrane helix</keyword>
<dbReference type="InterPro" id="IPR000515">
    <property type="entry name" value="MetI-like"/>
</dbReference>
<feature type="transmembrane region" description="Helical" evidence="8">
    <location>
        <begin position="187"/>
        <end position="210"/>
    </location>
</feature>
<comment type="subcellular location">
    <subcellularLocation>
        <location evidence="1">Cell membrane</location>
        <topology evidence="1">Multi-pass membrane protein</topology>
    </subcellularLocation>
</comment>
<evidence type="ECO:0000256" key="1">
    <source>
        <dbReference type="ARBA" id="ARBA00004651"/>
    </source>
</evidence>
<evidence type="ECO:0000259" key="9">
    <source>
        <dbReference type="PROSITE" id="PS50928"/>
    </source>
</evidence>
<dbReference type="Gene3D" id="1.10.3720.10">
    <property type="entry name" value="MetI-like"/>
    <property type="match status" value="1"/>
</dbReference>
<evidence type="ECO:0000256" key="7">
    <source>
        <dbReference type="ARBA" id="ARBA00023136"/>
    </source>
</evidence>
<keyword evidence="3" id="KW-0813">Transport</keyword>
<keyword evidence="4" id="KW-1003">Cell membrane</keyword>
<dbReference type="EMBL" id="CP075587">
    <property type="protein sequence ID" value="QYF48584.1"/>
    <property type="molecule type" value="Genomic_DNA"/>
</dbReference>
<comment type="similarity">
    <text evidence="2">Belongs to the binding-protein-dependent transport system permease family. CysTW subfamily.</text>
</comment>
<evidence type="ECO:0000256" key="8">
    <source>
        <dbReference type="SAM" id="Phobius"/>
    </source>
</evidence>
<name>A0ABX8V041_9BACT</name>
<dbReference type="Proteomes" id="UP000826014">
    <property type="component" value="Chromosome"/>
</dbReference>